<dbReference type="Proteomes" id="UP000054937">
    <property type="component" value="Unassembled WGS sequence"/>
</dbReference>
<dbReference type="InParanoid" id="A0A0V0R1D4"/>
<evidence type="ECO:0008006" key="3">
    <source>
        <dbReference type="Google" id="ProtNLM"/>
    </source>
</evidence>
<dbReference type="InterPro" id="IPR011992">
    <property type="entry name" value="EF-hand-dom_pair"/>
</dbReference>
<accession>A0A0V0R1D4</accession>
<protein>
    <recommendedName>
        <fullName evidence="3">EF-hand domain-containing protein</fullName>
    </recommendedName>
</protein>
<name>A0A0V0R1D4_PSEPJ</name>
<keyword evidence="2" id="KW-1185">Reference proteome</keyword>
<dbReference type="Gene3D" id="1.10.238.10">
    <property type="entry name" value="EF-hand"/>
    <property type="match status" value="1"/>
</dbReference>
<dbReference type="EMBL" id="LDAU01000066">
    <property type="protein sequence ID" value="KRX08305.1"/>
    <property type="molecule type" value="Genomic_DNA"/>
</dbReference>
<gene>
    <name evidence="1" type="ORF">PPERSA_01766</name>
</gene>
<evidence type="ECO:0000313" key="2">
    <source>
        <dbReference type="Proteomes" id="UP000054937"/>
    </source>
</evidence>
<evidence type="ECO:0000313" key="1">
    <source>
        <dbReference type="EMBL" id="KRX08305.1"/>
    </source>
</evidence>
<comment type="caution">
    <text evidence="1">The sequence shown here is derived from an EMBL/GenBank/DDBJ whole genome shotgun (WGS) entry which is preliminary data.</text>
</comment>
<dbReference type="AlphaFoldDB" id="A0A0V0R1D4"/>
<reference evidence="1 2" key="1">
    <citation type="journal article" date="2015" name="Sci. Rep.">
        <title>Genome of the facultative scuticociliatosis pathogen Pseudocohnilembus persalinus provides insight into its virulence through horizontal gene transfer.</title>
        <authorList>
            <person name="Xiong J."/>
            <person name="Wang G."/>
            <person name="Cheng J."/>
            <person name="Tian M."/>
            <person name="Pan X."/>
            <person name="Warren A."/>
            <person name="Jiang C."/>
            <person name="Yuan D."/>
            <person name="Miao W."/>
        </authorList>
    </citation>
    <scope>NUCLEOTIDE SEQUENCE [LARGE SCALE GENOMIC DNA]</scope>
    <source>
        <strain evidence="1">36N120E</strain>
    </source>
</reference>
<proteinExistence type="predicted"/>
<organism evidence="1 2">
    <name type="scientific">Pseudocohnilembus persalinus</name>
    <name type="common">Ciliate</name>
    <dbReference type="NCBI Taxonomy" id="266149"/>
    <lineage>
        <taxon>Eukaryota</taxon>
        <taxon>Sar</taxon>
        <taxon>Alveolata</taxon>
        <taxon>Ciliophora</taxon>
        <taxon>Intramacronucleata</taxon>
        <taxon>Oligohymenophorea</taxon>
        <taxon>Scuticociliatia</taxon>
        <taxon>Philasterida</taxon>
        <taxon>Pseudocohnilembidae</taxon>
        <taxon>Pseudocohnilembus</taxon>
    </lineage>
</organism>
<sequence length="188" mass="22130">MQSSFGSYNTMLNSSNLQKKVPYNSEVQKRHNPFLKNKNKFTCQNIIESPKENFNYSQQRSINYSPIQQNDVYYNQQNAKSEQIDTNRKQRSDNQIDNEQVTYLEKIPLIKELLLLTDLQNENGEIGQNEFIQILQNFQIKPQDAQQIFQKINGNYDGIINFEDLVFGNVWILRRPLFRCCQKASSYG</sequence>
<dbReference type="SUPFAM" id="SSF47473">
    <property type="entry name" value="EF-hand"/>
    <property type="match status" value="1"/>
</dbReference>